<accession>A0A8X7URD1</accession>
<dbReference type="EMBL" id="JAAMPC010000010">
    <property type="protein sequence ID" value="KAG2287927.1"/>
    <property type="molecule type" value="Genomic_DNA"/>
</dbReference>
<evidence type="ECO:0000313" key="3">
    <source>
        <dbReference type="Proteomes" id="UP000886595"/>
    </source>
</evidence>
<dbReference type="AlphaFoldDB" id="A0A8X7URD1"/>
<name>A0A8X7URD1_BRACI</name>
<organism evidence="2 3">
    <name type="scientific">Brassica carinata</name>
    <name type="common">Ethiopian mustard</name>
    <name type="synonym">Abyssinian cabbage</name>
    <dbReference type="NCBI Taxonomy" id="52824"/>
    <lineage>
        <taxon>Eukaryota</taxon>
        <taxon>Viridiplantae</taxon>
        <taxon>Streptophyta</taxon>
        <taxon>Embryophyta</taxon>
        <taxon>Tracheophyta</taxon>
        <taxon>Spermatophyta</taxon>
        <taxon>Magnoliopsida</taxon>
        <taxon>eudicotyledons</taxon>
        <taxon>Gunneridae</taxon>
        <taxon>Pentapetalae</taxon>
        <taxon>rosids</taxon>
        <taxon>malvids</taxon>
        <taxon>Brassicales</taxon>
        <taxon>Brassicaceae</taxon>
        <taxon>Brassiceae</taxon>
        <taxon>Brassica</taxon>
    </lineage>
</organism>
<keyword evidence="3" id="KW-1185">Reference proteome</keyword>
<dbReference type="OrthoDB" id="1109831at2759"/>
<evidence type="ECO:0000313" key="2">
    <source>
        <dbReference type="EMBL" id="KAG2287927.1"/>
    </source>
</evidence>
<keyword evidence="1" id="KW-0732">Signal</keyword>
<evidence type="ECO:0000256" key="1">
    <source>
        <dbReference type="SAM" id="SignalP"/>
    </source>
</evidence>
<feature type="chain" id="PRO_5036443999" evidence="1">
    <location>
        <begin position="27"/>
        <end position="75"/>
    </location>
</feature>
<reference evidence="2 3" key="1">
    <citation type="submission" date="2020-02" db="EMBL/GenBank/DDBJ databases">
        <authorList>
            <person name="Ma Q."/>
            <person name="Huang Y."/>
            <person name="Song X."/>
            <person name="Pei D."/>
        </authorList>
    </citation>
    <scope>NUCLEOTIDE SEQUENCE [LARGE SCALE GENOMIC DNA]</scope>
    <source>
        <strain evidence="2">Sxm20200214</strain>
        <tissue evidence="2">Leaf</tissue>
    </source>
</reference>
<gene>
    <name evidence="2" type="ORF">Bca52824_047531</name>
</gene>
<comment type="caution">
    <text evidence="2">The sequence shown here is derived from an EMBL/GenBank/DDBJ whole genome shotgun (WGS) entry which is preliminary data.</text>
</comment>
<proteinExistence type="predicted"/>
<feature type="signal peptide" evidence="1">
    <location>
        <begin position="1"/>
        <end position="26"/>
    </location>
</feature>
<sequence length="75" mass="8073">MAKSVCIVTLLMIFLLISTGIPKGKAQCMGTLSKTAPELICHETGGLRICNIVCNDEGHKRGECDTDFACSCYDC</sequence>
<protein>
    <submittedName>
        <fullName evidence="2">Uncharacterized protein</fullName>
    </submittedName>
</protein>
<dbReference type="Proteomes" id="UP000886595">
    <property type="component" value="Unassembled WGS sequence"/>
</dbReference>